<keyword evidence="3" id="KW-1185">Reference proteome</keyword>
<keyword evidence="1" id="KW-1133">Transmembrane helix</keyword>
<feature type="transmembrane region" description="Helical" evidence="1">
    <location>
        <begin position="21"/>
        <end position="46"/>
    </location>
</feature>
<gene>
    <name evidence="2" type="ORF">ACJDU8_20350</name>
</gene>
<reference evidence="2 3" key="1">
    <citation type="submission" date="2024-11" db="EMBL/GenBank/DDBJ databases">
        <authorList>
            <person name="Heng Y.C."/>
            <person name="Lim A.C.H."/>
            <person name="Lee J.K.Y."/>
            <person name="Kittelmann S."/>
        </authorList>
    </citation>
    <scope>NUCLEOTIDE SEQUENCE [LARGE SCALE GENOMIC DNA]</scope>
    <source>
        <strain evidence="2 3">WILCCON 0269</strain>
    </source>
</reference>
<feature type="transmembrane region" description="Helical" evidence="1">
    <location>
        <begin position="66"/>
        <end position="88"/>
    </location>
</feature>
<comment type="caution">
    <text evidence="2">The sequence shown here is derived from an EMBL/GenBank/DDBJ whole genome shotgun (WGS) entry which is preliminary data.</text>
</comment>
<feature type="transmembrane region" description="Helical" evidence="1">
    <location>
        <begin position="233"/>
        <end position="255"/>
    </location>
</feature>
<dbReference type="RefSeq" id="WP_406794002.1">
    <property type="nucleotide sequence ID" value="NZ_JBJHZX010000040.1"/>
</dbReference>
<feature type="transmembrane region" description="Helical" evidence="1">
    <location>
        <begin position="154"/>
        <end position="173"/>
    </location>
</feature>
<feature type="transmembrane region" description="Helical" evidence="1">
    <location>
        <begin position="276"/>
        <end position="305"/>
    </location>
</feature>
<dbReference type="Pfam" id="PF17198">
    <property type="entry name" value="AveC_like"/>
    <property type="match status" value="1"/>
</dbReference>
<evidence type="ECO:0000313" key="2">
    <source>
        <dbReference type="EMBL" id="MFL0197898.1"/>
    </source>
</evidence>
<accession>A0ABW8SQF8</accession>
<sequence length="319" mass="36641">MITKLILNKKNGVETFEERIAPIWFWSSFGLIIAIFSCYVYSRWIFDPIQSLAVPILNNSMSTNQVLRIRIMEATSMCIALSMLWVYLFRALIKKHKVPIEGYILVGTLFGYVFDTTINYFNYVMAWNIYSINLGTWAAFFPGHTGPTRYAEGLLWGPSMYMYFGLLLGLIQYKFIETTKSKIGAIYAFVISFFIAFVFDLVVESFIIRTTQAYAYPHIIPILSVWVGKQYQFPLYASFLVAIYSSIYLCFIYSSKRNKESFVERGVRSLPKQIQFPIRVLAGIGFASLPIVVYFSGMLFFGLFAKTTISLPIYLLPAN</sequence>
<dbReference type="Proteomes" id="UP001623660">
    <property type="component" value="Unassembled WGS sequence"/>
</dbReference>
<dbReference type="EMBL" id="JBJHZX010000040">
    <property type="protein sequence ID" value="MFL0197898.1"/>
    <property type="molecule type" value="Genomic_DNA"/>
</dbReference>
<dbReference type="InterPro" id="IPR033459">
    <property type="entry name" value="AveC-like"/>
</dbReference>
<evidence type="ECO:0000313" key="3">
    <source>
        <dbReference type="Proteomes" id="UP001623660"/>
    </source>
</evidence>
<feature type="transmembrane region" description="Helical" evidence="1">
    <location>
        <begin position="185"/>
        <end position="208"/>
    </location>
</feature>
<proteinExistence type="predicted"/>
<protein>
    <submittedName>
        <fullName evidence="2">Spirocyclase AveC family protein</fullName>
    </submittedName>
</protein>
<keyword evidence="1" id="KW-0812">Transmembrane</keyword>
<name>A0ABW8SQF8_9CLOT</name>
<evidence type="ECO:0000256" key="1">
    <source>
        <dbReference type="SAM" id="Phobius"/>
    </source>
</evidence>
<organism evidence="2 3">
    <name type="scientific">Candidatus Clostridium eludens</name>
    <dbReference type="NCBI Taxonomy" id="3381663"/>
    <lineage>
        <taxon>Bacteria</taxon>
        <taxon>Bacillati</taxon>
        <taxon>Bacillota</taxon>
        <taxon>Clostridia</taxon>
        <taxon>Eubacteriales</taxon>
        <taxon>Clostridiaceae</taxon>
        <taxon>Clostridium</taxon>
    </lineage>
</organism>
<keyword evidence="1" id="KW-0472">Membrane</keyword>